<protein>
    <recommendedName>
        <fullName evidence="5">Plastocyanin-like domain-containing protein</fullName>
    </recommendedName>
</protein>
<feature type="region of interest" description="Disordered" evidence="4">
    <location>
        <begin position="737"/>
        <end position="757"/>
    </location>
</feature>
<dbReference type="SUPFAM" id="SSF49503">
    <property type="entry name" value="Cupredoxins"/>
    <property type="match status" value="3"/>
</dbReference>
<evidence type="ECO:0000313" key="6">
    <source>
        <dbReference type="EMBL" id="GLB65769.1"/>
    </source>
</evidence>
<reference evidence="6 7" key="1">
    <citation type="journal article" date="2023" name="Int. J. Syst. Evol. Microbiol.">
        <title>Arthrobacter mangrovi sp. nov., an actinobacterium isolated from the rhizosphere of a mangrove.</title>
        <authorList>
            <person name="Hamada M."/>
            <person name="Saitou S."/>
            <person name="Enomoto N."/>
            <person name="Nanri K."/>
            <person name="Hidaka K."/>
            <person name="Miura T."/>
            <person name="Tamura T."/>
        </authorList>
    </citation>
    <scope>NUCLEOTIDE SEQUENCE [LARGE SCALE GENOMIC DNA]</scope>
    <source>
        <strain evidence="6 7">NBRC 112813</strain>
    </source>
</reference>
<dbReference type="Proteomes" id="UP001209654">
    <property type="component" value="Unassembled WGS sequence"/>
</dbReference>
<dbReference type="Gene3D" id="2.60.40.420">
    <property type="entry name" value="Cupredoxins - blue copper proteins"/>
    <property type="match status" value="2"/>
</dbReference>
<evidence type="ECO:0000256" key="3">
    <source>
        <dbReference type="ARBA" id="ARBA00023008"/>
    </source>
</evidence>
<evidence type="ECO:0000259" key="5">
    <source>
        <dbReference type="Pfam" id="PF07732"/>
    </source>
</evidence>
<feature type="domain" description="Plastocyanin-like" evidence="5">
    <location>
        <begin position="95"/>
        <end position="190"/>
    </location>
</feature>
<keyword evidence="2" id="KW-0560">Oxidoreductase</keyword>
<organism evidence="6 7">
    <name type="scientific">Arthrobacter mangrovi</name>
    <dbReference type="NCBI Taxonomy" id="2966350"/>
    <lineage>
        <taxon>Bacteria</taxon>
        <taxon>Bacillati</taxon>
        <taxon>Actinomycetota</taxon>
        <taxon>Actinomycetes</taxon>
        <taxon>Micrococcales</taxon>
        <taxon>Micrococcaceae</taxon>
        <taxon>Arthrobacter</taxon>
    </lineage>
</organism>
<evidence type="ECO:0000256" key="2">
    <source>
        <dbReference type="ARBA" id="ARBA00023002"/>
    </source>
</evidence>
<feature type="compositionally biased region" description="Pro residues" evidence="4">
    <location>
        <begin position="413"/>
        <end position="429"/>
    </location>
</feature>
<dbReference type="InterPro" id="IPR045087">
    <property type="entry name" value="Cu-oxidase_fam"/>
</dbReference>
<accession>A0ABQ5MP45</accession>
<feature type="domain" description="Plastocyanin-like" evidence="5">
    <location>
        <begin position="488"/>
        <end position="607"/>
    </location>
</feature>
<dbReference type="InterPro" id="IPR011707">
    <property type="entry name" value="Cu-oxidase-like_N"/>
</dbReference>
<keyword evidence="7" id="KW-1185">Reference proteome</keyword>
<keyword evidence="1" id="KW-0479">Metal-binding</keyword>
<dbReference type="PANTHER" id="PTHR11709:SF394">
    <property type="entry name" value="FI03373P-RELATED"/>
    <property type="match status" value="1"/>
</dbReference>
<dbReference type="EMBL" id="BRVS01000001">
    <property type="protein sequence ID" value="GLB65769.1"/>
    <property type="molecule type" value="Genomic_DNA"/>
</dbReference>
<keyword evidence="3" id="KW-0186">Copper</keyword>
<dbReference type="InterPro" id="IPR008972">
    <property type="entry name" value="Cupredoxin"/>
</dbReference>
<comment type="caution">
    <text evidence="6">The sequence shown here is derived from an EMBL/GenBank/DDBJ whole genome shotgun (WGS) entry which is preliminary data.</text>
</comment>
<feature type="region of interest" description="Disordered" evidence="4">
    <location>
        <begin position="408"/>
        <end position="446"/>
    </location>
</feature>
<dbReference type="Pfam" id="PF07732">
    <property type="entry name" value="Cu-oxidase_3"/>
    <property type="match status" value="2"/>
</dbReference>
<proteinExistence type="predicted"/>
<gene>
    <name evidence="6" type="ORF">AHIS1636_02080</name>
</gene>
<name>A0ABQ5MP45_9MICC</name>
<evidence type="ECO:0000256" key="1">
    <source>
        <dbReference type="ARBA" id="ARBA00022723"/>
    </source>
</evidence>
<dbReference type="RefSeq" id="WP_264793943.1">
    <property type="nucleotide sequence ID" value="NZ_BRVS01000001.1"/>
</dbReference>
<evidence type="ECO:0000256" key="4">
    <source>
        <dbReference type="SAM" id="MobiDB-lite"/>
    </source>
</evidence>
<dbReference type="PANTHER" id="PTHR11709">
    <property type="entry name" value="MULTI-COPPER OXIDASE"/>
    <property type="match status" value="1"/>
</dbReference>
<evidence type="ECO:0000313" key="7">
    <source>
        <dbReference type="Proteomes" id="UP001209654"/>
    </source>
</evidence>
<sequence>MNTLDIHINDGYLPMVDGSLVYHRGYGDRHTATKDPKPALQLSPHVFTQDGDVVKSRHYPLDAELPPHGRPEPAFKDPFNPGEYLVHRAFWASFYPKRALIAETGSTIRLRVTNHLAQPHALQFLDVGDPGNHEGTGSIPPGGSKVLEFEAPAPGTYVYCDPGGDEDDAMADPVQRILGLYGALLVTDPSEPWRLQPEGPEFERQWLWILHNVDPQWAAQASRGQEVDPDKTPALPRYFTLNGRSGFQSLAVTTDLALNEEREEDSLMSGSARSIDVRDFSQQATEDTVRTGQLMRFVNAGVVHHQLHFHGNHIWTVRRNGTFFPRSGGFVDDENHVVLQQWEDVVEVHPLDRKDSVLPVRRPPEATEQVWDARAGDWHYPMHCHAEPSQVARGGMYPGGLVGHWTVAEPADVPEPPPGSVTPPPGPEPEPPRALTAKPGTAIRPPDHKLYRTQVDFSSDQIHEGSPKTEFPLKPDRKEEFDFFSRKMKFDDRAEHEMWTFETENSGRIFPAPLLRLTEGQVFHGTVKPSKKVHTIHWHGIEPDPRNDGVGHTSFEVSGHYTYQWRTEKGRPGNPNFGSSGTYFYHCHVNTTLHVQMGMFGPLIIDPHVHPDYPVSKGSRRAFVDGPEYDIATETILVPYSLDPRWHELNHAAGLSGEDVGLDNFRPRHFYLLGGNLAARPKKEGPTFLKAMTANVEGGGRKPTLLRLLNANYYPVNVRFTDMSGNPVRMAELISHDGRPFRDTSNPAGPSLPTGETDSPLIASALNFGAAERYDMLLRPPKAGKYKLTVELTHWITEAVLFKREVIVTAS</sequence>